<dbReference type="PANTHER" id="PTHR42953:SF8">
    <property type="entry name" value="ZINT DOMAIN-CONTAINING PROTEIN"/>
    <property type="match status" value="1"/>
</dbReference>
<name>L0K8F4_HALHC</name>
<dbReference type="STRING" id="748449.Halha_1634"/>
<dbReference type="PANTHER" id="PTHR42953">
    <property type="entry name" value="HIGH-AFFINITY ZINC UPTAKE SYSTEM PROTEIN ZNUA-RELATED"/>
    <property type="match status" value="1"/>
</dbReference>
<dbReference type="SUPFAM" id="SSF53807">
    <property type="entry name" value="Helical backbone' metal receptor"/>
    <property type="match status" value="1"/>
</dbReference>
<dbReference type="eggNOG" id="COG0803">
    <property type="taxonomic scope" value="Bacteria"/>
</dbReference>
<evidence type="ECO:0000313" key="6">
    <source>
        <dbReference type="Proteomes" id="UP000010880"/>
    </source>
</evidence>
<organism evidence="5 6">
    <name type="scientific">Halobacteroides halobius (strain ATCC 35273 / DSM 5150 / MD-1)</name>
    <dbReference type="NCBI Taxonomy" id="748449"/>
    <lineage>
        <taxon>Bacteria</taxon>
        <taxon>Bacillati</taxon>
        <taxon>Bacillota</taxon>
        <taxon>Clostridia</taxon>
        <taxon>Halanaerobiales</taxon>
        <taxon>Halobacteroidaceae</taxon>
        <taxon>Halobacteroides</taxon>
    </lineage>
</organism>
<dbReference type="InterPro" id="IPR006129">
    <property type="entry name" value="AdhesinB"/>
</dbReference>
<dbReference type="HOGENOM" id="CLU_016838_1_0_9"/>
<dbReference type="Proteomes" id="UP000010880">
    <property type="component" value="Chromosome"/>
</dbReference>
<feature type="coiled-coil region" evidence="4">
    <location>
        <begin position="178"/>
        <end position="209"/>
    </location>
</feature>
<dbReference type="EMBL" id="CP003359">
    <property type="protein sequence ID" value="AGB41572.1"/>
    <property type="molecule type" value="Genomic_DNA"/>
</dbReference>
<reference evidence="6" key="1">
    <citation type="submission" date="2012-02" db="EMBL/GenBank/DDBJ databases">
        <title>The complete genome of Halobacteroides halobius DSM 5150.</title>
        <authorList>
            <person name="Lucas S."/>
            <person name="Copeland A."/>
            <person name="Lapidus A."/>
            <person name="Glavina del Rio T."/>
            <person name="Dalin E."/>
            <person name="Tice H."/>
            <person name="Bruce D."/>
            <person name="Goodwin L."/>
            <person name="Pitluck S."/>
            <person name="Peters L."/>
            <person name="Mikhailova N."/>
            <person name="Gu W."/>
            <person name="Kyrpides N."/>
            <person name="Mavromatis K."/>
            <person name="Ivanova N."/>
            <person name="Brettin T."/>
            <person name="Detter J.C."/>
            <person name="Han C."/>
            <person name="Larimer F."/>
            <person name="Land M."/>
            <person name="Hauser L."/>
            <person name="Markowitz V."/>
            <person name="Cheng J.-F."/>
            <person name="Hugenholtz P."/>
            <person name="Woyke T."/>
            <person name="Wu D."/>
            <person name="Tindall B."/>
            <person name="Pomrenke H."/>
            <person name="Brambilla E."/>
            <person name="Klenk H.-P."/>
            <person name="Eisen J.A."/>
        </authorList>
    </citation>
    <scope>NUCLEOTIDE SEQUENCE [LARGE SCALE GENOMIC DNA]</scope>
    <source>
        <strain evidence="6">ATCC 35273 / DSM 5150 / MD-1</strain>
    </source>
</reference>
<sequence>MMKKKFLIFFIAVFLVVGSLLISTNSTDNLLKSDAQRINKGQLTVYTSIYPLYDLASKIAGDKLEVNLVVPNGAELHSYRPSPRKIAQLERADLFFYIGLGVESWAPKAVQNLTNVGVKTIKISQIVNLRTFGEQHKAHEHKEKEGSYDPHIWLDPINMKKIAKKIKNQFVSLDSKNKKVYQANYQQVIHKIEELNQEYKSTLKGVKQNYILVSHAAFGYLADRYGFKQLSVTGVAPHQEPSLSTLAKLTDKAKEYNLEYIFMETLANPKTVNVLAQEAGLKVLPLNPIAGLTQEEKVAGADYFSLMKENLNNLKKALVSQNERNNRDK</sequence>
<evidence type="ECO:0000313" key="5">
    <source>
        <dbReference type="EMBL" id="AGB41572.1"/>
    </source>
</evidence>
<comment type="similarity">
    <text evidence="3">Belongs to the bacterial solute-binding protein 9 family.</text>
</comment>
<gene>
    <name evidence="5" type="ordered locus">Halha_1634</name>
</gene>
<evidence type="ECO:0000256" key="1">
    <source>
        <dbReference type="ARBA" id="ARBA00022448"/>
    </source>
</evidence>
<evidence type="ECO:0000256" key="3">
    <source>
        <dbReference type="RuleBase" id="RU003512"/>
    </source>
</evidence>
<dbReference type="Gene3D" id="3.40.50.1980">
    <property type="entry name" value="Nitrogenase molybdenum iron protein domain"/>
    <property type="match status" value="2"/>
</dbReference>
<dbReference type="InterPro" id="IPR050492">
    <property type="entry name" value="Bact_metal-bind_prot9"/>
</dbReference>
<dbReference type="AlphaFoldDB" id="L0K8F4"/>
<dbReference type="PATRIC" id="fig|748449.3.peg.1585"/>
<proteinExistence type="inferred from homology"/>
<dbReference type="PRINTS" id="PR00691">
    <property type="entry name" value="ADHESINB"/>
</dbReference>
<dbReference type="GO" id="GO:0007155">
    <property type="term" value="P:cell adhesion"/>
    <property type="evidence" value="ECO:0007669"/>
    <property type="project" value="InterPro"/>
</dbReference>
<protein>
    <submittedName>
        <fullName evidence="5">ABC-type metal ion transport system, periplasmic component/surface adhesin</fullName>
    </submittedName>
</protein>
<dbReference type="Pfam" id="PF01297">
    <property type="entry name" value="ZnuA"/>
    <property type="match status" value="1"/>
</dbReference>
<dbReference type="KEGG" id="hhl:Halha_1634"/>
<keyword evidence="6" id="KW-1185">Reference proteome</keyword>
<dbReference type="InterPro" id="IPR006127">
    <property type="entry name" value="ZnuA-like"/>
</dbReference>
<evidence type="ECO:0000256" key="2">
    <source>
        <dbReference type="ARBA" id="ARBA00022729"/>
    </source>
</evidence>
<keyword evidence="4" id="KW-0175">Coiled coil</keyword>
<dbReference type="PRINTS" id="PR00690">
    <property type="entry name" value="ADHESNFAMILY"/>
</dbReference>
<dbReference type="InterPro" id="IPR006128">
    <property type="entry name" value="Lipoprotein_PsaA-like"/>
</dbReference>
<keyword evidence="1 3" id="KW-0813">Transport</keyword>
<accession>L0K8F4</accession>
<keyword evidence="2" id="KW-0732">Signal</keyword>
<evidence type="ECO:0000256" key="4">
    <source>
        <dbReference type="SAM" id="Coils"/>
    </source>
</evidence>
<dbReference type="GO" id="GO:0046872">
    <property type="term" value="F:metal ion binding"/>
    <property type="evidence" value="ECO:0007669"/>
    <property type="project" value="InterPro"/>
</dbReference>
<dbReference type="GO" id="GO:0030001">
    <property type="term" value="P:metal ion transport"/>
    <property type="evidence" value="ECO:0007669"/>
    <property type="project" value="InterPro"/>
</dbReference>